<feature type="non-terminal residue" evidence="1">
    <location>
        <position position="40"/>
    </location>
</feature>
<proteinExistence type="predicted"/>
<gene>
    <name evidence="1" type="ORF">LCGC14_2545460</name>
</gene>
<name>A0A0F9DHJ2_9ZZZZ</name>
<protein>
    <submittedName>
        <fullName evidence="1">Uncharacterized protein</fullName>
    </submittedName>
</protein>
<sequence length="40" mass="4374">MNTEEAKKCVMNGGIVRNKLWNAEEYIKRCSGGGLISESG</sequence>
<comment type="caution">
    <text evidence="1">The sequence shown here is derived from an EMBL/GenBank/DDBJ whole genome shotgun (WGS) entry which is preliminary data.</text>
</comment>
<dbReference type="AlphaFoldDB" id="A0A0F9DHJ2"/>
<evidence type="ECO:0000313" key="1">
    <source>
        <dbReference type="EMBL" id="KKL11478.1"/>
    </source>
</evidence>
<accession>A0A0F9DHJ2</accession>
<reference evidence="1" key="1">
    <citation type="journal article" date="2015" name="Nature">
        <title>Complex archaea that bridge the gap between prokaryotes and eukaryotes.</title>
        <authorList>
            <person name="Spang A."/>
            <person name="Saw J.H."/>
            <person name="Jorgensen S.L."/>
            <person name="Zaremba-Niedzwiedzka K."/>
            <person name="Martijn J."/>
            <person name="Lind A.E."/>
            <person name="van Eijk R."/>
            <person name="Schleper C."/>
            <person name="Guy L."/>
            <person name="Ettema T.J."/>
        </authorList>
    </citation>
    <scope>NUCLEOTIDE SEQUENCE</scope>
</reference>
<organism evidence="1">
    <name type="scientific">marine sediment metagenome</name>
    <dbReference type="NCBI Taxonomy" id="412755"/>
    <lineage>
        <taxon>unclassified sequences</taxon>
        <taxon>metagenomes</taxon>
        <taxon>ecological metagenomes</taxon>
    </lineage>
</organism>
<dbReference type="EMBL" id="LAZR01041640">
    <property type="protein sequence ID" value="KKL11478.1"/>
    <property type="molecule type" value="Genomic_DNA"/>
</dbReference>